<gene>
    <name evidence="1" type="ORF">SAMN04488026_107719</name>
</gene>
<dbReference type="InterPro" id="IPR053756">
    <property type="entry name" value="Toxin_immunity_effector"/>
</dbReference>
<dbReference type="STRING" id="571298.SAMN04488026_107719"/>
<organism evidence="1 2">
    <name type="scientific">Aliiruegeria lutimaris</name>
    <dbReference type="NCBI Taxonomy" id="571298"/>
    <lineage>
        <taxon>Bacteria</taxon>
        <taxon>Pseudomonadati</taxon>
        <taxon>Pseudomonadota</taxon>
        <taxon>Alphaproteobacteria</taxon>
        <taxon>Rhodobacterales</taxon>
        <taxon>Roseobacteraceae</taxon>
        <taxon>Aliiruegeria</taxon>
    </lineage>
</organism>
<dbReference type="AlphaFoldDB" id="A0A1G9IZ84"/>
<protein>
    <submittedName>
        <fullName evidence="1">Uncharacterized protein</fullName>
    </submittedName>
</protein>
<reference evidence="1 2" key="1">
    <citation type="submission" date="2016-10" db="EMBL/GenBank/DDBJ databases">
        <authorList>
            <person name="de Groot N.N."/>
        </authorList>
    </citation>
    <scope>NUCLEOTIDE SEQUENCE [LARGE SCALE GENOMIC DNA]</scope>
    <source>
        <strain evidence="1 2">DSM 25294</strain>
    </source>
</reference>
<sequence>MAEVGGWTLVMAIQAVQSEIIRLRRLEDDAVVSGDELLLVDFERAAEDLEAAYAEAVRLQPNLPPYPQLVNRRGPGRF</sequence>
<evidence type="ECO:0000313" key="2">
    <source>
        <dbReference type="Proteomes" id="UP000199382"/>
    </source>
</evidence>
<name>A0A1G9IZ84_9RHOB</name>
<accession>A0A1G9IZ84</accession>
<evidence type="ECO:0000313" key="1">
    <source>
        <dbReference type="EMBL" id="SDL30412.1"/>
    </source>
</evidence>
<dbReference type="Pfam" id="PF21643">
    <property type="entry name" value="T6SS_Tsi2-like"/>
    <property type="match status" value="1"/>
</dbReference>
<dbReference type="Gene3D" id="1.10.287.2500">
    <property type="match status" value="1"/>
</dbReference>
<dbReference type="Proteomes" id="UP000199382">
    <property type="component" value="Unassembled WGS sequence"/>
</dbReference>
<dbReference type="OrthoDB" id="7867174at2"/>
<keyword evidence="2" id="KW-1185">Reference proteome</keyword>
<dbReference type="InterPro" id="IPR049070">
    <property type="entry name" value="T6SS_Tsi2-like"/>
</dbReference>
<dbReference type="RefSeq" id="WP_093163188.1">
    <property type="nucleotide sequence ID" value="NZ_FNEK01000077.1"/>
</dbReference>
<dbReference type="EMBL" id="FNEK01000077">
    <property type="protein sequence ID" value="SDL30412.1"/>
    <property type="molecule type" value="Genomic_DNA"/>
</dbReference>
<proteinExistence type="predicted"/>